<dbReference type="Proteomes" id="UP001610335">
    <property type="component" value="Unassembled WGS sequence"/>
</dbReference>
<reference evidence="1 2" key="1">
    <citation type="submission" date="2024-07" db="EMBL/GenBank/DDBJ databases">
        <title>Section-level genome sequencing and comparative genomics of Aspergillus sections Usti and Cavernicolus.</title>
        <authorList>
            <consortium name="Lawrence Berkeley National Laboratory"/>
            <person name="Nybo J.L."/>
            <person name="Vesth T.C."/>
            <person name="Theobald S."/>
            <person name="Frisvad J.C."/>
            <person name="Larsen T.O."/>
            <person name="Kjaerboelling I."/>
            <person name="Rothschild-Mancinelli K."/>
            <person name="Lyhne E.K."/>
            <person name="Kogle M.E."/>
            <person name="Barry K."/>
            <person name="Clum A."/>
            <person name="Na H."/>
            <person name="Ledsgaard L."/>
            <person name="Lin J."/>
            <person name="Lipzen A."/>
            <person name="Kuo A."/>
            <person name="Riley R."/>
            <person name="Mondo S."/>
            <person name="LaButti K."/>
            <person name="Haridas S."/>
            <person name="Pangalinan J."/>
            <person name="Salamov A.A."/>
            <person name="Simmons B.A."/>
            <person name="Magnuson J.K."/>
            <person name="Chen J."/>
            <person name="Drula E."/>
            <person name="Henrissat B."/>
            <person name="Wiebenga A."/>
            <person name="Lubbers R.J."/>
            <person name="Gomes A.C."/>
            <person name="Makela M.R."/>
            <person name="Stajich J."/>
            <person name="Grigoriev I.V."/>
            <person name="Mortensen U.H."/>
            <person name="De vries R.P."/>
            <person name="Baker S.E."/>
            <person name="Andersen M.R."/>
        </authorList>
    </citation>
    <scope>NUCLEOTIDE SEQUENCE [LARGE SCALE GENOMIC DNA]</scope>
    <source>
        <strain evidence="1 2">CBS 600.67</strain>
    </source>
</reference>
<protein>
    <submittedName>
        <fullName evidence="1">Uncharacterized protein</fullName>
    </submittedName>
</protein>
<proteinExistence type="predicted"/>
<gene>
    <name evidence="1" type="ORF">BDW59DRAFT_153823</name>
</gene>
<evidence type="ECO:0000313" key="2">
    <source>
        <dbReference type="Proteomes" id="UP001610335"/>
    </source>
</evidence>
<evidence type="ECO:0000313" key="1">
    <source>
        <dbReference type="EMBL" id="KAL2815610.1"/>
    </source>
</evidence>
<sequence>MVKFDSIDYFYDLDHYLTVMASEADIEWRCPHLQMGRIQEIPATISLRKVGPTIVAIARFDPEFINDNLLPEEMKGTAVSLPDLTDVQVILEVAQTNEPDDVRISRDSLFRFTSKIPAARTFTSPCTGHAYRSFSRKIMRML</sequence>
<keyword evidence="2" id="KW-1185">Reference proteome</keyword>
<comment type="caution">
    <text evidence="1">The sequence shown here is derived from an EMBL/GenBank/DDBJ whole genome shotgun (WGS) entry which is preliminary data.</text>
</comment>
<dbReference type="EMBL" id="JBFXLS010000111">
    <property type="protein sequence ID" value="KAL2815610.1"/>
    <property type="molecule type" value="Genomic_DNA"/>
</dbReference>
<name>A0ABR4HJX4_9EURO</name>
<organism evidence="1 2">
    <name type="scientific">Aspergillus cavernicola</name>
    <dbReference type="NCBI Taxonomy" id="176166"/>
    <lineage>
        <taxon>Eukaryota</taxon>
        <taxon>Fungi</taxon>
        <taxon>Dikarya</taxon>
        <taxon>Ascomycota</taxon>
        <taxon>Pezizomycotina</taxon>
        <taxon>Eurotiomycetes</taxon>
        <taxon>Eurotiomycetidae</taxon>
        <taxon>Eurotiales</taxon>
        <taxon>Aspergillaceae</taxon>
        <taxon>Aspergillus</taxon>
        <taxon>Aspergillus subgen. Nidulantes</taxon>
    </lineage>
</organism>
<accession>A0ABR4HJX4</accession>